<feature type="transmembrane region" description="Helical" evidence="1">
    <location>
        <begin position="85"/>
        <end position="103"/>
    </location>
</feature>
<keyword evidence="3" id="KW-1185">Reference proteome</keyword>
<dbReference type="RefSeq" id="WP_090259391.1">
    <property type="nucleotide sequence ID" value="NZ_FOIR01000002.1"/>
</dbReference>
<dbReference type="EMBL" id="FOIR01000002">
    <property type="protein sequence ID" value="SEW33515.1"/>
    <property type="molecule type" value="Genomic_DNA"/>
</dbReference>
<feature type="transmembrane region" description="Helical" evidence="1">
    <location>
        <begin position="60"/>
        <end position="79"/>
    </location>
</feature>
<feature type="transmembrane region" description="Helical" evidence="1">
    <location>
        <begin position="6"/>
        <end position="27"/>
    </location>
</feature>
<keyword evidence="1" id="KW-0472">Membrane</keyword>
<sequence length="125" mass="13958">MNTGMLIGVHVMFAFSSILPAVLMRLVDTEEPNKLLGYRTKWSFKSKETWAFANKYSAKLMAYSTIVSLTFQVFAFFMLPNETGILLMAGVLTLGITVVLAATEIQLRKRFNKDGSPKPGFDPID</sequence>
<evidence type="ECO:0000256" key="1">
    <source>
        <dbReference type="SAM" id="Phobius"/>
    </source>
</evidence>
<dbReference type="AlphaFoldDB" id="A0A1I0R0X7"/>
<evidence type="ECO:0000313" key="3">
    <source>
        <dbReference type="Proteomes" id="UP000199437"/>
    </source>
</evidence>
<dbReference type="STRING" id="1267423.SAMN05216290_3017"/>
<proteinExistence type="predicted"/>
<keyword evidence="1" id="KW-1133">Transmembrane helix</keyword>
<keyword evidence="1" id="KW-0812">Transmembrane</keyword>
<dbReference type="InterPro" id="IPR025962">
    <property type="entry name" value="SdpI/YhfL"/>
</dbReference>
<evidence type="ECO:0000313" key="2">
    <source>
        <dbReference type="EMBL" id="SEW33515.1"/>
    </source>
</evidence>
<accession>A0A1I0R0X7</accession>
<name>A0A1I0R0X7_9BACT</name>
<dbReference type="GeneID" id="99987698"/>
<dbReference type="Proteomes" id="UP000199437">
    <property type="component" value="Unassembled WGS sequence"/>
</dbReference>
<reference evidence="3" key="1">
    <citation type="submission" date="2016-10" db="EMBL/GenBank/DDBJ databases">
        <authorList>
            <person name="Varghese N."/>
            <person name="Submissions S."/>
        </authorList>
    </citation>
    <scope>NUCLEOTIDE SEQUENCE [LARGE SCALE GENOMIC DNA]</scope>
    <source>
        <strain evidence="3">CGMCC 1.12402</strain>
    </source>
</reference>
<gene>
    <name evidence="2" type="ORF">SAMN05216290_3017</name>
</gene>
<organism evidence="2 3">
    <name type="scientific">Roseivirga pacifica</name>
    <dbReference type="NCBI Taxonomy" id="1267423"/>
    <lineage>
        <taxon>Bacteria</taxon>
        <taxon>Pseudomonadati</taxon>
        <taxon>Bacteroidota</taxon>
        <taxon>Cytophagia</taxon>
        <taxon>Cytophagales</taxon>
        <taxon>Roseivirgaceae</taxon>
        <taxon>Roseivirga</taxon>
    </lineage>
</organism>
<dbReference type="Pfam" id="PF13630">
    <property type="entry name" value="SdpI"/>
    <property type="match status" value="1"/>
</dbReference>
<protein>
    <submittedName>
        <fullName evidence="2">SdpI/YhfL protein family protein</fullName>
    </submittedName>
</protein>
<dbReference type="OrthoDB" id="3173919at2"/>